<dbReference type="GO" id="GO:0008360">
    <property type="term" value="P:regulation of cell shape"/>
    <property type="evidence" value="ECO:0007669"/>
    <property type="project" value="UniProtKB-KW"/>
</dbReference>
<dbReference type="EMBL" id="SLWB01000019">
    <property type="protein sequence ID" value="TCN62206.1"/>
    <property type="molecule type" value="Genomic_DNA"/>
</dbReference>
<organism evidence="8 9">
    <name type="scientific">Acetobacteroides hydrogenigenes</name>
    <dbReference type="NCBI Taxonomy" id="979970"/>
    <lineage>
        <taxon>Bacteria</taxon>
        <taxon>Pseudomonadati</taxon>
        <taxon>Bacteroidota</taxon>
        <taxon>Bacteroidia</taxon>
        <taxon>Bacteroidales</taxon>
        <taxon>Rikenellaceae</taxon>
        <taxon>Acetobacteroides</taxon>
    </lineage>
</organism>
<gene>
    <name evidence="8" type="ORF">CLV25_11939</name>
</gene>
<evidence type="ECO:0000256" key="6">
    <source>
        <dbReference type="ARBA" id="ARBA00023316"/>
    </source>
</evidence>
<dbReference type="PROSITE" id="PS51191">
    <property type="entry name" value="FEMABX"/>
    <property type="match status" value="1"/>
</dbReference>
<evidence type="ECO:0000256" key="1">
    <source>
        <dbReference type="ARBA" id="ARBA00009943"/>
    </source>
</evidence>
<dbReference type="AlphaFoldDB" id="A0A4R2E655"/>
<accession>A0A4R2E655</accession>
<dbReference type="Pfam" id="PF13480">
    <property type="entry name" value="Acetyltransf_6"/>
    <property type="match status" value="1"/>
</dbReference>
<comment type="similarity">
    <text evidence="1">Belongs to the FemABX family.</text>
</comment>
<dbReference type="GO" id="GO:0071555">
    <property type="term" value="P:cell wall organization"/>
    <property type="evidence" value="ECO:0007669"/>
    <property type="project" value="UniProtKB-KW"/>
</dbReference>
<evidence type="ECO:0000256" key="5">
    <source>
        <dbReference type="ARBA" id="ARBA00023315"/>
    </source>
</evidence>
<name>A0A4R2E655_9BACT</name>
<dbReference type="OrthoDB" id="1113003at2"/>
<keyword evidence="3" id="KW-0133">Cell shape</keyword>
<evidence type="ECO:0000256" key="2">
    <source>
        <dbReference type="ARBA" id="ARBA00022679"/>
    </source>
</evidence>
<dbReference type="Gene3D" id="3.40.630.30">
    <property type="match status" value="1"/>
</dbReference>
<dbReference type="PANTHER" id="PTHR36174">
    <property type="entry name" value="LIPID II:GLYCINE GLYCYLTRANSFERASE"/>
    <property type="match status" value="1"/>
</dbReference>
<dbReference type="RefSeq" id="WP_131840442.1">
    <property type="nucleotide sequence ID" value="NZ_SLWB01000019.1"/>
</dbReference>
<feature type="domain" description="BioF2-like acetyltransferase" evidence="7">
    <location>
        <begin position="173"/>
        <end position="279"/>
    </location>
</feature>
<protein>
    <submittedName>
        <fullName evidence="8">Acetyltransferase (GNAT) family protein</fullName>
    </submittedName>
</protein>
<evidence type="ECO:0000256" key="4">
    <source>
        <dbReference type="ARBA" id="ARBA00022984"/>
    </source>
</evidence>
<keyword evidence="6" id="KW-0961">Cell wall biogenesis/degradation</keyword>
<evidence type="ECO:0000313" key="8">
    <source>
        <dbReference type="EMBL" id="TCN62206.1"/>
    </source>
</evidence>
<keyword evidence="5" id="KW-0012">Acyltransferase</keyword>
<dbReference type="InterPro" id="IPR038740">
    <property type="entry name" value="BioF2-like_GNAT_dom"/>
</dbReference>
<dbReference type="InterPro" id="IPR003447">
    <property type="entry name" value="FEMABX"/>
</dbReference>
<dbReference type="SUPFAM" id="SSF55729">
    <property type="entry name" value="Acyl-CoA N-acyltransferases (Nat)"/>
    <property type="match status" value="1"/>
</dbReference>
<proteinExistence type="inferred from homology"/>
<dbReference type="GO" id="GO:0016755">
    <property type="term" value="F:aminoacyltransferase activity"/>
    <property type="evidence" value="ECO:0007669"/>
    <property type="project" value="InterPro"/>
</dbReference>
<keyword evidence="2 8" id="KW-0808">Transferase</keyword>
<dbReference type="Proteomes" id="UP000294830">
    <property type="component" value="Unassembled WGS sequence"/>
</dbReference>
<evidence type="ECO:0000259" key="7">
    <source>
        <dbReference type="Pfam" id="PF13480"/>
    </source>
</evidence>
<dbReference type="InterPro" id="IPR016181">
    <property type="entry name" value="Acyl_CoA_acyltransferase"/>
</dbReference>
<keyword evidence="4" id="KW-0573">Peptidoglycan synthesis</keyword>
<sequence length="322" mass="37986">MELREVATNELDYLFDLADKYGTVFSSKRWIDLYNAENVLKLGYYENDGKLIGGVFLYKRKTLIGNLLLGFPFSPHVDIFFEKENKNNSKRNSFIKQLTTLLVNYVNNQNIILFSVAFNPNYKDLQPFLWNNYKVSLLYTYKIDLGLSLSEIEKLYSPERRNDIKKAKRDNVIIKKTDDYEVLLKLIKNTFNRQSKSVDIYFIEKLLTNYNHNNSFIFTAFDKDGVELSSCFFIYDRNTVYYLLSGYNNDLKHHGAGPLCIDEAIKYSKLLGLKFFDFEGSMQPQIEKYFRGFGGDLVYYPYVNKSFLLFEVLLKFKKRRLF</sequence>
<dbReference type="InterPro" id="IPR050644">
    <property type="entry name" value="PG_Glycine_Bridge_Synth"/>
</dbReference>
<dbReference type="PANTHER" id="PTHR36174:SF1">
    <property type="entry name" value="LIPID II:GLYCINE GLYCYLTRANSFERASE"/>
    <property type="match status" value="1"/>
</dbReference>
<evidence type="ECO:0000313" key="9">
    <source>
        <dbReference type="Proteomes" id="UP000294830"/>
    </source>
</evidence>
<evidence type="ECO:0000256" key="3">
    <source>
        <dbReference type="ARBA" id="ARBA00022960"/>
    </source>
</evidence>
<comment type="caution">
    <text evidence="8">The sequence shown here is derived from an EMBL/GenBank/DDBJ whole genome shotgun (WGS) entry which is preliminary data.</text>
</comment>
<dbReference type="GO" id="GO:0009252">
    <property type="term" value="P:peptidoglycan biosynthetic process"/>
    <property type="evidence" value="ECO:0007669"/>
    <property type="project" value="UniProtKB-KW"/>
</dbReference>
<keyword evidence="9" id="KW-1185">Reference proteome</keyword>
<reference evidence="8 9" key="1">
    <citation type="submission" date="2019-03" db="EMBL/GenBank/DDBJ databases">
        <title>Genomic Encyclopedia of Archaeal and Bacterial Type Strains, Phase II (KMG-II): from individual species to whole genera.</title>
        <authorList>
            <person name="Goeker M."/>
        </authorList>
    </citation>
    <scope>NUCLEOTIDE SEQUENCE [LARGE SCALE GENOMIC DNA]</scope>
    <source>
        <strain evidence="8 9">RL-C</strain>
    </source>
</reference>